<sequence length="463" mass="51101">MAGIRADDTPAAARVVMMPLPFQGNLTPMLQLAGALHARGLAVTVLHTTPFNAPDPARHPRLAFVPVAVDVPEAVAGSEDNMTKVFDLNAALDASGCLRDALASLLDEKEARRPACLVTDAAFPAAQKAAMDLGLPWLVLNTCSAAAFRLFMSYHILYGNGYLPKRESNLCLPVKELPPLQVRDLFDPSELPNQENVQKIMNLWNQTKMNSGTIINTFEDLEGPELEMIQGEVTDNGTLAFNIGPLHKLSPIDGTKTSLLEEDCSCIEWLDTQAPCSVLYVSFGSLAQLTQDEFTEIAWGLANSEKPFLWVVRRGLVLGVEKPELPEGFERALLEGRGKVVEWAPQQKVLAHSAMGGFWTHNGWNSTLESIYEGVPMVSRPIFGDQFATGRYVEAVWKIGFLLEGMLERRKIERVIQRLMVEKEGLEARERAKDLKEKAIMCLESNGSSQMVLDNLVHHILSL</sequence>
<evidence type="ECO:0000313" key="3">
    <source>
        <dbReference type="EMBL" id="KAF8731943.1"/>
    </source>
</evidence>
<dbReference type="PANTHER" id="PTHR11926:SF950">
    <property type="entry name" value="UDP-GLYCOSYLTRANSFERASE 76C1"/>
    <property type="match status" value="1"/>
</dbReference>
<name>A0A835F9R9_9POAL</name>
<dbReference type="SUPFAM" id="SSF53756">
    <property type="entry name" value="UDP-Glycosyltransferase/glycogen phosphorylase"/>
    <property type="match status" value="1"/>
</dbReference>
<gene>
    <name evidence="3" type="ORF">HU200_015891</name>
</gene>
<evidence type="ECO:0000256" key="2">
    <source>
        <dbReference type="ARBA" id="ARBA00022679"/>
    </source>
</evidence>
<dbReference type="GO" id="GO:0080043">
    <property type="term" value="F:quercetin 3-O-glucosyltransferase activity"/>
    <property type="evidence" value="ECO:0007669"/>
    <property type="project" value="TreeGrafter"/>
</dbReference>
<dbReference type="Proteomes" id="UP000636709">
    <property type="component" value="Unassembled WGS sequence"/>
</dbReference>
<dbReference type="AlphaFoldDB" id="A0A835F9R9"/>
<evidence type="ECO:0000313" key="4">
    <source>
        <dbReference type="Proteomes" id="UP000636709"/>
    </source>
</evidence>
<dbReference type="FunFam" id="3.40.50.2000:FF:000040">
    <property type="entry name" value="UDP-glycosyltransferase 76C1"/>
    <property type="match status" value="1"/>
</dbReference>
<dbReference type="InterPro" id="IPR002213">
    <property type="entry name" value="UDP_glucos_trans"/>
</dbReference>
<dbReference type="EMBL" id="JACEFO010001605">
    <property type="protein sequence ID" value="KAF8731943.1"/>
    <property type="molecule type" value="Genomic_DNA"/>
</dbReference>
<dbReference type="GO" id="GO:0080044">
    <property type="term" value="F:quercetin 7-O-glucosyltransferase activity"/>
    <property type="evidence" value="ECO:0007669"/>
    <property type="project" value="TreeGrafter"/>
</dbReference>
<organism evidence="3 4">
    <name type="scientific">Digitaria exilis</name>
    <dbReference type="NCBI Taxonomy" id="1010633"/>
    <lineage>
        <taxon>Eukaryota</taxon>
        <taxon>Viridiplantae</taxon>
        <taxon>Streptophyta</taxon>
        <taxon>Embryophyta</taxon>
        <taxon>Tracheophyta</taxon>
        <taxon>Spermatophyta</taxon>
        <taxon>Magnoliopsida</taxon>
        <taxon>Liliopsida</taxon>
        <taxon>Poales</taxon>
        <taxon>Poaceae</taxon>
        <taxon>PACMAD clade</taxon>
        <taxon>Panicoideae</taxon>
        <taxon>Panicodae</taxon>
        <taxon>Paniceae</taxon>
        <taxon>Anthephorinae</taxon>
        <taxon>Digitaria</taxon>
    </lineage>
</organism>
<dbReference type="OrthoDB" id="5835829at2759"/>
<comment type="similarity">
    <text evidence="1">Belongs to the UDP-glycosyltransferase family.</text>
</comment>
<dbReference type="Pfam" id="PF00201">
    <property type="entry name" value="UDPGT"/>
    <property type="match status" value="1"/>
</dbReference>
<reference evidence="3" key="1">
    <citation type="submission" date="2020-07" db="EMBL/GenBank/DDBJ databases">
        <title>Genome sequence and genetic diversity analysis of an under-domesticated orphan crop, white fonio (Digitaria exilis).</title>
        <authorList>
            <person name="Bennetzen J.L."/>
            <person name="Chen S."/>
            <person name="Ma X."/>
            <person name="Wang X."/>
            <person name="Yssel A.E.J."/>
            <person name="Chaluvadi S.R."/>
            <person name="Johnson M."/>
            <person name="Gangashetty P."/>
            <person name="Hamidou F."/>
            <person name="Sanogo M.D."/>
            <person name="Zwaenepoel A."/>
            <person name="Wallace J."/>
            <person name="Van De Peer Y."/>
            <person name="Van Deynze A."/>
        </authorList>
    </citation>
    <scope>NUCLEOTIDE SEQUENCE</scope>
    <source>
        <tissue evidence="3">Leaves</tissue>
    </source>
</reference>
<keyword evidence="4" id="KW-1185">Reference proteome</keyword>
<dbReference type="Gramene" id="Dexi2B01G0006210.1">
    <property type="protein sequence ID" value="Dexi2B01G0006210.1:cds"/>
    <property type="gene ID" value="Dexi2B01G0006210"/>
</dbReference>
<comment type="caution">
    <text evidence="3">The sequence shown here is derived from an EMBL/GenBank/DDBJ whole genome shotgun (WGS) entry which is preliminary data.</text>
</comment>
<evidence type="ECO:0008006" key="5">
    <source>
        <dbReference type="Google" id="ProtNLM"/>
    </source>
</evidence>
<keyword evidence="2" id="KW-0808">Transferase</keyword>
<protein>
    <recommendedName>
        <fullName evidence="5">UDP-glycosyltransferase</fullName>
    </recommendedName>
</protein>
<accession>A0A835F9R9</accession>
<evidence type="ECO:0000256" key="1">
    <source>
        <dbReference type="ARBA" id="ARBA00009995"/>
    </source>
</evidence>
<dbReference type="Gene3D" id="3.40.50.2000">
    <property type="entry name" value="Glycogen Phosphorylase B"/>
    <property type="match status" value="2"/>
</dbReference>
<dbReference type="PANTHER" id="PTHR11926">
    <property type="entry name" value="GLUCOSYL/GLUCURONOSYL TRANSFERASES"/>
    <property type="match status" value="1"/>
</dbReference>
<proteinExistence type="inferred from homology"/>
<dbReference type="CDD" id="cd03784">
    <property type="entry name" value="GT1_Gtf-like"/>
    <property type="match status" value="1"/>
</dbReference>